<keyword evidence="10" id="KW-1185">Reference proteome</keyword>
<dbReference type="NCBIfam" id="NF033814">
    <property type="entry name" value="copper_CopC"/>
    <property type="match status" value="1"/>
</dbReference>
<dbReference type="InterPro" id="IPR007348">
    <property type="entry name" value="CopC_dom"/>
</dbReference>
<keyword evidence="4 7" id="KW-0732">Signal</keyword>
<name>B8EJN7_METSB</name>
<evidence type="ECO:0000256" key="2">
    <source>
        <dbReference type="ARBA" id="ARBA00010509"/>
    </source>
</evidence>
<dbReference type="eggNOG" id="COG2372">
    <property type="taxonomic scope" value="Bacteria"/>
</dbReference>
<dbReference type="InterPro" id="IPR014756">
    <property type="entry name" value="Ig_E-set"/>
</dbReference>
<dbReference type="GO" id="GO:0046688">
    <property type="term" value="P:response to copper ion"/>
    <property type="evidence" value="ECO:0007669"/>
    <property type="project" value="InterPro"/>
</dbReference>
<dbReference type="InterPro" id="IPR032694">
    <property type="entry name" value="CopC/D"/>
</dbReference>
<evidence type="ECO:0000259" key="8">
    <source>
        <dbReference type="Pfam" id="PF04234"/>
    </source>
</evidence>
<proteinExistence type="inferred from homology"/>
<feature type="signal peptide" evidence="7">
    <location>
        <begin position="1"/>
        <end position="29"/>
    </location>
</feature>
<dbReference type="EMBL" id="CP001280">
    <property type="protein sequence ID" value="ACK49441.1"/>
    <property type="molecule type" value="Genomic_DNA"/>
</dbReference>
<dbReference type="KEGG" id="msl:Msil_0468"/>
<keyword evidence="5" id="KW-0574">Periplasm</keyword>
<organism evidence="9 10">
    <name type="scientific">Methylocella silvestris (strain DSM 15510 / CIP 108128 / LMG 27833 / NCIMB 13906 / BL2)</name>
    <dbReference type="NCBI Taxonomy" id="395965"/>
    <lineage>
        <taxon>Bacteria</taxon>
        <taxon>Pseudomonadati</taxon>
        <taxon>Pseudomonadota</taxon>
        <taxon>Alphaproteobacteria</taxon>
        <taxon>Hyphomicrobiales</taxon>
        <taxon>Beijerinckiaceae</taxon>
        <taxon>Methylocella</taxon>
    </lineage>
</organism>
<comment type="subcellular location">
    <subcellularLocation>
        <location evidence="1">Periplasm</location>
    </subcellularLocation>
</comment>
<evidence type="ECO:0000313" key="10">
    <source>
        <dbReference type="Proteomes" id="UP000002257"/>
    </source>
</evidence>
<keyword evidence="3" id="KW-0479">Metal-binding</keyword>
<feature type="domain" description="CopC" evidence="8">
    <location>
        <begin position="28"/>
        <end position="124"/>
    </location>
</feature>
<keyword evidence="6" id="KW-0186">Copper</keyword>
<evidence type="ECO:0000256" key="7">
    <source>
        <dbReference type="SAM" id="SignalP"/>
    </source>
</evidence>
<dbReference type="AlphaFoldDB" id="B8EJN7"/>
<evidence type="ECO:0000256" key="4">
    <source>
        <dbReference type="ARBA" id="ARBA00022729"/>
    </source>
</evidence>
<dbReference type="PANTHER" id="PTHR34820:SF4">
    <property type="entry name" value="INNER MEMBRANE PROTEIN YEBZ"/>
    <property type="match status" value="1"/>
</dbReference>
<dbReference type="RefSeq" id="WP_012589511.1">
    <property type="nucleotide sequence ID" value="NC_011666.1"/>
</dbReference>
<dbReference type="InterPro" id="IPR047685">
    <property type="entry name" value="CopC-like"/>
</dbReference>
<evidence type="ECO:0000256" key="1">
    <source>
        <dbReference type="ARBA" id="ARBA00004418"/>
    </source>
</evidence>
<dbReference type="InterPro" id="IPR014755">
    <property type="entry name" value="Cu-Rt/internalin_Ig-like"/>
</dbReference>
<accession>B8EJN7</accession>
<dbReference type="PANTHER" id="PTHR34820">
    <property type="entry name" value="INNER MEMBRANE PROTEIN YEBZ"/>
    <property type="match status" value="1"/>
</dbReference>
<dbReference type="GO" id="GO:0005507">
    <property type="term" value="F:copper ion binding"/>
    <property type="evidence" value="ECO:0007669"/>
    <property type="project" value="InterPro"/>
</dbReference>
<dbReference type="GO" id="GO:0042597">
    <property type="term" value="C:periplasmic space"/>
    <property type="evidence" value="ECO:0007669"/>
    <property type="project" value="UniProtKB-SubCell"/>
</dbReference>
<reference evidence="9 10" key="1">
    <citation type="journal article" date="2010" name="J. Bacteriol.">
        <title>Complete genome sequence of the aerobic facultative methanotroph Methylocella silvestris BL2.</title>
        <authorList>
            <person name="Chen Y."/>
            <person name="Crombie A."/>
            <person name="Rahman M.T."/>
            <person name="Dedysh S.N."/>
            <person name="Liesack W."/>
            <person name="Stott M.B."/>
            <person name="Alam M."/>
            <person name="Theisen A.R."/>
            <person name="Murrell J.C."/>
            <person name="Dunfield P.F."/>
        </authorList>
    </citation>
    <scope>NUCLEOTIDE SEQUENCE [LARGE SCALE GENOMIC DNA]</scope>
    <source>
        <strain evidence="10">DSM 15510 / CIP 108128 / LMG 27833 / NCIMB 13906 / BL2</strain>
    </source>
</reference>
<sequence length="126" mass="12976">MTTIRNFLFVALALATAFCSTGLPASAHAMLESATPAVGATVTTAPTEIRLTFSEGVEAKFSGVQVTTAAGAAVKSGKPALDPADKKTLVIPISDALAPGIYKVKWHVVSVDTHKTQGAFSFTVGR</sequence>
<evidence type="ECO:0000256" key="5">
    <source>
        <dbReference type="ARBA" id="ARBA00022764"/>
    </source>
</evidence>
<dbReference type="GO" id="GO:0006825">
    <property type="term" value="P:copper ion transport"/>
    <property type="evidence" value="ECO:0007669"/>
    <property type="project" value="InterPro"/>
</dbReference>
<dbReference type="Pfam" id="PF04234">
    <property type="entry name" value="CopC"/>
    <property type="match status" value="1"/>
</dbReference>
<protein>
    <submittedName>
        <fullName evidence="9">Copper resistance protein CopC</fullName>
    </submittedName>
</protein>
<gene>
    <name evidence="9" type="ordered locus">Msil_0468</name>
</gene>
<dbReference type="HOGENOM" id="CLU_087859_4_1_5"/>
<feature type="chain" id="PRO_5002868278" evidence="7">
    <location>
        <begin position="30"/>
        <end position="126"/>
    </location>
</feature>
<evidence type="ECO:0000313" key="9">
    <source>
        <dbReference type="EMBL" id="ACK49441.1"/>
    </source>
</evidence>
<evidence type="ECO:0000256" key="3">
    <source>
        <dbReference type="ARBA" id="ARBA00022723"/>
    </source>
</evidence>
<evidence type="ECO:0000256" key="6">
    <source>
        <dbReference type="ARBA" id="ARBA00023008"/>
    </source>
</evidence>
<dbReference type="Gene3D" id="2.60.40.1220">
    <property type="match status" value="1"/>
</dbReference>
<comment type="similarity">
    <text evidence="2">Belongs to the CopC family.</text>
</comment>
<dbReference type="SUPFAM" id="SSF81296">
    <property type="entry name" value="E set domains"/>
    <property type="match status" value="1"/>
</dbReference>
<dbReference type="GO" id="GO:0005886">
    <property type="term" value="C:plasma membrane"/>
    <property type="evidence" value="ECO:0007669"/>
    <property type="project" value="TreeGrafter"/>
</dbReference>
<dbReference type="STRING" id="395965.Msil_0468"/>
<dbReference type="Proteomes" id="UP000002257">
    <property type="component" value="Chromosome"/>
</dbReference>
<dbReference type="OrthoDB" id="9796814at2"/>